<feature type="non-terminal residue" evidence="14">
    <location>
        <position position="1"/>
    </location>
</feature>
<dbReference type="GO" id="GO:0016020">
    <property type="term" value="C:membrane"/>
    <property type="evidence" value="ECO:0007669"/>
    <property type="project" value="TreeGrafter"/>
</dbReference>
<dbReference type="SUPFAM" id="SSF48726">
    <property type="entry name" value="Immunoglobulin"/>
    <property type="match status" value="1"/>
</dbReference>
<evidence type="ECO:0000256" key="4">
    <source>
        <dbReference type="ARBA" id="ARBA00022729"/>
    </source>
</evidence>
<dbReference type="EMBL" id="JAAWVO010025186">
    <property type="protein sequence ID" value="MBN3315916.1"/>
    <property type="molecule type" value="Genomic_DNA"/>
</dbReference>
<evidence type="ECO:0000256" key="3">
    <source>
        <dbReference type="ARBA" id="ARBA00022525"/>
    </source>
</evidence>
<feature type="region of interest" description="Disordered" evidence="11">
    <location>
        <begin position="150"/>
        <end position="224"/>
    </location>
</feature>
<keyword evidence="4 12" id="KW-0732">Signal</keyword>
<organism evidence="14 15">
    <name type="scientific">Atractosteus spatula</name>
    <name type="common">Alligator gar</name>
    <name type="synonym">Lepisosteus spatula</name>
    <dbReference type="NCBI Taxonomy" id="7917"/>
    <lineage>
        <taxon>Eukaryota</taxon>
        <taxon>Metazoa</taxon>
        <taxon>Chordata</taxon>
        <taxon>Craniata</taxon>
        <taxon>Vertebrata</taxon>
        <taxon>Euteleostomi</taxon>
        <taxon>Actinopterygii</taxon>
        <taxon>Neopterygii</taxon>
        <taxon>Holostei</taxon>
        <taxon>Semionotiformes</taxon>
        <taxon>Lepisosteidae</taxon>
        <taxon>Atractosteus</taxon>
    </lineage>
</organism>
<dbReference type="AlphaFoldDB" id="A0A8J7NRB1"/>
<dbReference type="PROSITE" id="PS50835">
    <property type="entry name" value="IG_LIKE"/>
    <property type="match status" value="1"/>
</dbReference>
<dbReference type="InterPro" id="IPR036179">
    <property type="entry name" value="Ig-like_dom_sf"/>
</dbReference>
<accession>A0A8J7NRB1</accession>
<dbReference type="GO" id="GO:0010628">
    <property type="term" value="P:positive regulation of gene expression"/>
    <property type="evidence" value="ECO:0007669"/>
    <property type="project" value="UniProtKB-ARBA"/>
</dbReference>
<gene>
    <name evidence="14" type="primary">Vstm2a</name>
    <name evidence="14" type="ORF">GTO95_0011909</name>
</gene>
<sequence length="240" mass="26598">MMWTFHDCVGFVLFSSLCIHLGFSLQGKFTEQPSNITAKEGQNVEMACAFQSGLSSVYLEIQWWFIKTPEEQNSEEVTGTQVKLNPGSDPDDEGTKISTVRVQGNDISHKLQISKVGKQDEGLYECRVTDANYEALREYKAQAYLQVNSTNRLRNQPVKKTEPLPLTDKKPRKTNMSAAADNGVSSENQQLHSTSSSQTTASKILKHSPGSAKRKLPAISTERTTQLTLTSNHLSAPNAF</sequence>
<proteinExistence type="predicted"/>
<protein>
    <recommendedName>
        <fullName evidence="10">V-set and transmembrane domain-containing protein 2A</fullName>
    </recommendedName>
</protein>
<dbReference type="Proteomes" id="UP000736164">
    <property type="component" value="Unassembled WGS sequence"/>
</dbReference>
<keyword evidence="8" id="KW-0393">Immunoglobulin domain</keyword>
<comment type="caution">
    <text evidence="14">The sequence shown here is derived from an EMBL/GenBank/DDBJ whole genome shotgun (WGS) entry which is preliminary data.</text>
</comment>
<evidence type="ECO:0000256" key="7">
    <source>
        <dbReference type="ARBA" id="ARBA00023180"/>
    </source>
</evidence>
<feature type="compositionally biased region" description="Low complexity" evidence="11">
    <location>
        <begin position="193"/>
        <end position="202"/>
    </location>
</feature>
<dbReference type="SMART" id="SM00409">
    <property type="entry name" value="IG"/>
    <property type="match status" value="1"/>
</dbReference>
<dbReference type="Gene3D" id="2.60.40.10">
    <property type="entry name" value="Immunoglobulins"/>
    <property type="match status" value="1"/>
</dbReference>
<dbReference type="GO" id="GO:0090336">
    <property type="term" value="P:positive regulation of brown fat cell differentiation"/>
    <property type="evidence" value="ECO:0007669"/>
    <property type="project" value="UniProtKB-ARBA"/>
</dbReference>
<dbReference type="InterPro" id="IPR013106">
    <property type="entry name" value="Ig_V-set"/>
</dbReference>
<keyword evidence="5" id="KW-0221">Differentiation</keyword>
<evidence type="ECO:0000313" key="15">
    <source>
        <dbReference type="Proteomes" id="UP000736164"/>
    </source>
</evidence>
<keyword evidence="15" id="KW-1185">Reference proteome</keyword>
<dbReference type="GO" id="GO:0005576">
    <property type="term" value="C:extracellular region"/>
    <property type="evidence" value="ECO:0007669"/>
    <property type="project" value="UniProtKB-SubCell"/>
</dbReference>
<dbReference type="PANTHER" id="PTHR12207:SF23">
    <property type="entry name" value="V-SET AND TRANSMEMBRANE DOMAIN-CONTAINING PROTEIN 2A"/>
    <property type="match status" value="1"/>
</dbReference>
<evidence type="ECO:0000256" key="9">
    <source>
        <dbReference type="ARBA" id="ARBA00060262"/>
    </source>
</evidence>
<evidence type="ECO:0000259" key="13">
    <source>
        <dbReference type="PROSITE" id="PS50835"/>
    </source>
</evidence>
<evidence type="ECO:0000256" key="10">
    <source>
        <dbReference type="ARBA" id="ARBA00068296"/>
    </source>
</evidence>
<dbReference type="FunFam" id="2.60.40.10:FF:000530">
    <property type="entry name" value="V-set and transmembrane domain containing 2A"/>
    <property type="match status" value="1"/>
</dbReference>
<dbReference type="GO" id="GO:0070352">
    <property type="term" value="P:positive regulation of white fat cell proliferation"/>
    <property type="evidence" value="ECO:0007669"/>
    <property type="project" value="UniProtKB-ARBA"/>
</dbReference>
<dbReference type="PANTHER" id="PTHR12207">
    <property type="entry name" value="V-SET AND TRANSMEMBRANE DOMAIN-CONTAINING PROTEIN"/>
    <property type="match status" value="1"/>
</dbReference>
<dbReference type="InterPro" id="IPR013783">
    <property type="entry name" value="Ig-like_fold"/>
</dbReference>
<keyword evidence="6" id="KW-1015">Disulfide bond</keyword>
<feature type="compositionally biased region" description="Polar residues" evidence="11">
    <location>
        <begin position="183"/>
        <end position="192"/>
    </location>
</feature>
<keyword evidence="7" id="KW-0325">Glycoprotein</keyword>
<evidence type="ECO:0000256" key="6">
    <source>
        <dbReference type="ARBA" id="ARBA00023157"/>
    </source>
</evidence>
<evidence type="ECO:0000313" key="14">
    <source>
        <dbReference type="EMBL" id="MBN3315916.1"/>
    </source>
</evidence>
<dbReference type="InterPro" id="IPR007110">
    <property type="entry name" value="Ig-like_dom"/>
</dbReference>
<feature type="non-terminal residue" evidence="14">
    <location>
        <position position="240"/>
    </location>
</feature>
<evidence type="ECO:0000256" key="8">
    <source>
        <dbReference type="ARBA" id="ARBA00023319"/>
    </source>
</evidence>
<feature type="region of interest" description="Disordered" evidence="11">
    <location>
        <begin position="75"/>
        <end position="95"/>
    </location>
</feature>
<dbReference type="Pfam" id="PF07686">
    <property type="entry name" value="V-set"/>
    <property type="match status" value="1"/>
</dbReference>
<feature type="signal peptide" evidence="12">
    <location>
        <begin position="1"/>
        <end position="24"/>
    </location>
</feature>
<comment type="function">
    <text evidence="9">Plays a role in the regulation of the early stage of white and brown preadipocyte cell differentiation. Promotes adipogenic commitment of preadipocytes by increasing gene expression of the transcription factor PPARG in a BMP4-dependent signaling pathway.</text>
</comment>
<evidence type="ECO:0000256" key="12">
    <source>
        <dbReference type="SAM" id="SignalP"/>
    </source>
</evidence>
<name>A0A8J7NRB1_ATRSP</name>
<evidence type="ECO:0000256" key="2">
    <source>
        <dbReference type="ARBA" id="ARBA00011738"/>
    </source>
</evidence>
<feature type="domain" description="Ig-like" evidence="13">
    <location>
        <begin position="27"/>
        <end position="142"/>
    </location>
</feature>
<dbReference type="InterPro" id="IPR003599">
    <property type="entry name" value="Ig_sub"/>
</dbReference>
<dbReference type="GO" id="GO:0030154">
    <property type="term" value="P:cell differentiation"/>
    <property type="evidence" value="ECO:0007669"/>
    <property type="project" value="UniProtKB-KW"/>
</dbReference>
<evidence type="ECO:0000256" key="1">
    <source>
        <dbReference type="ARBA" id="ARBA00004613"/>
    </source>
</evidence>
<comment type="subcellular location">
    <subcellularLocation>
        <location evidence="1">Secreted</location>
    </subcellularLocation>
</comment>
<keyword evidence="3" id="KW-0964">Secreted</keyword>
<evidence type="ECO:0000256" key="11">
    <source>
        <dbReference type="SAM" id="MobiDB-lite"/>
    </source>
</evidence>
<dbReference type="InterPro" id="IPR051102">
    <property type="entry name" value="IgSF_V-set/TM_domain"/>
</dbReference>
<feature type="chain" id="PRO_5035229913" description="V-set and transmembrane domain-containing protein 2A" evidence="12">
    <location>
        <begin position="25"/>
        <end position="240"/>
    </location>
</feature>
<comment type="subunit">
    <text evidence="2">Homodimer.</text>
</comment>
<evidence type="ECO:0000256" key="5">
    <source>
        <dbReference type="ARBA" id="ARBA00022782"/>
    </source>
</evidence>
<reference evidence="14" key="1">
    <citation type="journal article" date="2021" name="Cell">
        <title>Tracing the genetic footprints of vertebrate landing in non-teleost ray-finned fishes.</title>
        <authorList>
            <person name="Bi X."/>
            <person name="Wang K."/>
            <person name="Yang L."/>
            <person name="Pan H."/>
            <person name="Jiang H."/>
            <person name="Wei Q."/>
            <person name="Fang M."/>
            <person name="Yu H."/>
            <person name="Zhu C."/>
            <person name="Cai Y."/>
            <person name="He Y."/>
            <person name="Gan X."/>
            <person name="Zeng H."/>
            <person name="Yu D."/>
            <person name="Zhu Y."/>
            <person name="Jiang H."/>
            <person name="Qiu Q."/>
            <person name="Yang H."/>
            <person name="Zhang Y.E."/>
            <person name="Wang W."/>
            <person name="Zhu M."/>
            <person name="He S."/>
            <person name="Zhang G."/>
        </authorList>
    </citation>
    <scope>NUCLEOTIDE SEQUENCE</scope>
    <source>
        <strain evidence="14">Allg_001</strain>
    </source>
</reference>